<proteinExistence type="predicted"/>
<organism evidence="2">
    <name type="scientific">Brugia malayi</name>
    <name type="common">Filarial nematode worm</name>
    <dbReference type="NCBI Taxonomy" id="6279"/>
    <lineage>
        <taxon>Eukaryota</taxon>
        <taxon>Metazoa</taxon>
        <taxon>Ecdysozoa</taxon>
        <taxon>Nematoda</taxon>
        <taxon>Chromadorea</taxon>
        <taxon>Rhabditida</taxon>
        <taxon>Spirurina</taxon>
        <taxon>Spiruromorpha</taxon>
        <taxon>Filarioidea</taxon>
        <taxon>Onchocercidae</taxon>
        <taxon>Brugia</taxon>
    </lineage>
</organism>
<protein>
    <submittedName>
        <fullName evidence="2">Bm13121</fullName>
    </submittedName>
</protein>
<reference evidence="2" key="1">
    <citation type="journal article" date="2007" name="Science">
        <title>Draft genome of the filarial nematode parasite Brugia malayi.</title>
        <authorList>
            <person name="Ghedin E."/>
            <person name="Wang S."/>
            <person name="Spiro D."/>
            <person name="Caler E."/>
            <person name="Zhao Q."/>
            <person name="Crabtree J."/>
            <person name="Allen J.E."/>
            <person name="Delcher A.L."/>
            <person name="Guiliano D.B."/>
            <person name="Miranda-Saavedra D."/>
            <person name="Angiuoli S.V."/>
            <person name="Creasy T."/>
            <person name="Amedeo P."/>
            <person name="Haas B."/>
            <person name="El-Sayed N.M."/>
            <person name="Wortman J.R."/>
            <person name="Feldblyum T."/>
            <person name="Tallon L."/>
            <person name="Schatz M."/>
            <person name="Shumway M."/>
            <person name="Koo H."/>
            <person name="Salzberg S.L."/>
            <person name="Schobel S."/>
            <person name="Pertea M."/>
            <person name="Pop M."/>
            <person name="White O."/>
            <person name="Barton G.J."/>
            <person name="Carlow C.K."/>
            <person name="Crawford M.J."/>
            <person name="Daub J."/>
            <person name="Dimmic M.W."/>
            <person name="Estes C.F."/>
            <person name="Foster J.M."/>
            <person name="Ganatra M."/>
            <person name="Gregory W.F."/>
            <person name="Johnson N.M."/>
            <person name="Jin J."/>
            <person name="Komuniecki R."/>
            <person name="Korf I."/>
            <person name="Kumar S."/>
            <person name="Laney S."/>
            <person name="Li B.W."/>
            <person name="Li W."/>
            <person name="Lindblom T.H."/>
            <person name="Lustigman S."/>
            <person name="Ma D."/>
            <person name="Maina C.V."/>
            <person name="Martin D.M."/>
            <person name="McCarter J.P."/>
            <person name="McReynolds L."/>
            <person name="Mitreva M."/>
            <person name="Nutman T.B."/>
            <person name="Parkinson J."/>
            <person name="Peregrin-Alvarez J.M."/>
            <person name="Poole C."/>
            <person name="Ren Q."/>
            <person name="Saunders L."/>
            <person name="Sluder A.E."/>
            <person name="Smith K."/>
            <person name="Stanke M."/>
            <person name="Unnasch T.R."/>
            <person name="Ware J."/>
            <person name="Wei A.D."/>
            <person name="Weil G."/>
            <person name="Williams D.J."/>
            <person name="Zhang Y."/>
            <person name="Williams S.A."/>
            <person name="Fraser-Liggett C."/>
            <person name="Slatko B."/>
            <person name="Blaxter M.L."/>
            <person name="Scott A.L."/>
        </authorList>
    </citation>
    <scope>NUCLEOTIDE SEQUENCE</scope>
    <source>
        <strain evidence="2">FR3</strain>
    </source>
</reference>
<evidence type="ECO:0000313" key="2">
    <source>
        <dbReference type="EMBL" id="CDP97047.1"/>
    </source>
</evidence>
<gene>
    <name evidence="2" type="primary">Bm13121</name>
    <name evidence="2" type="ORF">BM_Bm13121</name>
</gene>
<accession>A0A1I9G2V6</accession>
<sequence length="117" mass="13648">MESLPSRTCTGVLRKRLLHFRNDPIFEKALDLKDEEEQKDEIVNSFRKSKSKPSLVTKEGNGKGGQKGKKLQAVRGERSYVQCNETLYHCSVFDCKRWRRKTYEESAVLIEVQNQIR</sequence>
<dbReference type="EMBL" id="LN856968">
    <property type="protein sequence ID" value="CDP97047.1"/>
    <property type="molecule type" value="Genomic_DNA"/>
</dbReference>
<evidence type="ECO:0000256" key="1">
    <source>
        <dbReference type="SAM" id="MobiDB-lite"/>
    </source>
</evidence>
<name>A0A1I9G2V6_BRUMA</name>
<dbReference type="AlphaFoldDB" id="A0A1I9G2V6"/>
<feature type="region of interest" description="Disordered" evidence="1">
    <location>
        <begin position="43"/>
        <end position="71"/>
    </location>
</feature>
<reference evidence="2" key="2">
    <citation type="submission" date="2012-12" db="EMBL/GenBank/DDBJ databases">
        <authorList>
            <consortium name="WormBase Consortium"/>
            <person name="Ghedin E."/>
            <person name="Paulini M."/>
        </authorList>
    </citation>
    <scope>NUCLEOTIDE SEQUENCE</scope>
    <source>
        <strain evidence="2">FR3</strain>
    </source>
</reference>